<evidence type="ECO:0000259" key="8">
    <source>
        <dbReference type="PROSITE" id="PS51918"/>
    </source>
</evidence>
<dbReference type="eggNOG" id="COG1032">
    <property type="taxonomic scope" value="Bacteria"/>
</dbReference>
<proteinExistence type="predicted"/>
<comment type="cofactor">
    <cofactor evidence="1">
        <name>[4Fe-4S] cluster</name>
        <dbReference type="ChEBI" id="CHEBI:49883"/>
    </cofactor>
</comment>
<evidence type="ECO:0000256" key="1">
    <source>
        <dbReference type="ARBA" id="ARBA00001966"/>
    </source>
</evidence>
<keyword evidence="2" id="KW-0489">Methyltransferase</keyword>
<feature type="domain" description="Radical SAM core" evidence="8">
    <location>
        <begin position="280"/>
        <end position="508"/>
    </location>
</feature>
<keyword evidence="3" id="KW-0808">Transferase</keyword>
<dbReference type="PANTHER" id="PTHR43409:SF7">
    <property type="entry name" value="BLL1977 PROTEIN"/>
    <property type="match status" value="1"/>
</dbReference>
<dbReference type="Gene3D" id="3.40.50.280">
    <property type="entry name" value="Cobalamin-binding domain"/>
    <property type="match status" value="1"/>
</dbReference>
<reference evidence="9 10" key="1">
    <citation type="journal article" date="2002" name="Nature">
        <title>Comparison of the genomes of two Xanthomonas pathogens with differing host specificities.</title>
        <authorList>
            <person name="da Silva A.C."/>
            <person name="Ferro J.A."/>
            <person name="Reinach F.C."/>
            <person name="Farah C.S."/>
            <person name="Furlan L.R."/>
            <person name="Quaggio R.B."/>
            <person name="Monteiro-Vitorello C.B."/>
            <person name="Van Sluys M.A."/>
            <person name="Almeida N.F."/>
            <person name="Alves L.M."/>
            <person name="do Amaral A.M."/>
            <person name="Bertolini M.C."/>
            <person name="Camargo L.E."/>
            <person name="Camarotte G."/>
            <person name="Cannavan F."/>
            <person name="Cardozo J."/>
            <person name="Chambergo F."/>
            <person name="Ciapina L.P."/>
            <person name="Cicarelli R.M."/>
            <person name="Coutinho L.L."/>
            <person name="Cursino-Santos J.R."/>
            <person name="El-Dorry H."/>
            <person name="Faria J.B."/>
            <person name="Ferreira A.J."/>
            <person name="Ferreira R.C."/>
            <person name="Ferro M.I."/>
            <person name="Formighieri E.F."/>
            <person name="Franco M.C."/>
            <person name="Greggio C.C."/>
            <person name="Gruber A."/>
            <person name="Katsuyama A.M."/>
            <person name="Kishi L.T."/>
            <person name="Leite R.P."/>
            <person name="Lemos E.G."/>
            <person name="Lemos M.V."/>
            <person name="Locali E.C."/>
            <person name="Machado M.A."/>
            <person name="Madeira A.M."/>
            <person name="Martinez-Rossi N.M."/>
            <person name="Martins E.C."/>
            <person name="Meidanis J."/>
            <person name="Menck C.F."/>
            <person name="Miyaki C.Y."/>
            <person name="Moon D.H."/>
            <person name="Moreira L.M."/>
            <person name="Novo M.T."/>
            <person name="Okura V.K."/>
            <person name="Oliveira M.C."/>
            <person name="Oliveira V.R."/>
            <person name="Pereira H.A."/>
            <person name="Rossi A."/>
            <person name="Sena J.A."/>
            <person name="Silva C."/>
            <person name="de Souza R.F."/>
            <person name="Spinola L.A."/>
            <person name="Takita M.A."/>
            <person name="Tamura R.E."/>
            <person name="Teixeira E.C."/>
            <person name="Tezza R.I."/>
            <person name="Trindade dos Santos M."/>
            <person name="Truffi D."/>
            <person name="Tsai S.M."/>
            <person name="White F.F."/>
            <person name="Setubal J.C."/>
            <person name="Kitajima J.P."/>
        </authorList>
    </citation>
    <scope>NUCLEOTIDE SEQUENCE [LARGE SCALE GENOMIC DNA]</scope>
    <source>
        <strain evidence="10">ATCC 33913 / DSM 3586 / NCPPB 528 / LMG 568 / P 25</strain>
    </source>
</reference>
<gene>
    <name evidence="9" type="ordered locus">XCC1683</name>
</gene>
<evidence type="ECO:0000313" key="9">
    <source>
        <dbReference type="EMBL" id="AAM40976.1"/>
    </source>
</evidence>
<dbReference type="Pfam" id="PF04055">
    <property type="entry name" value="Radical_SAM"/>
    <property type="match status" value="1"/>
</dbReference>
<dbReference type="InterPro" id="IPR007197">
    <property type="entry name" value="rSAM"/>
</dbReference>
<keyword evidence="5" id="KW-0479">Metal-binding</keyword>
<evidence type="ECO:0000313" key="10">
    <source>
        <dbReference type="Proteomes" id="UP000001010"/>
    </source>
</evidence>
<dbReference type="InterPro" id="IPR034466">
    <property type="entry name" value="Methyltransferase_Class_B"/>
</dbReference>
<dbReference type="PROSITE" id="PS51918">
    <property type="entry name" value="RADICAL_SAM"/>
    <property type="match status" value="1"/>
</dbReference>
<dbReference type="GO" id="GO:0003824">
    <property type="term" value="F:catalytic activity"/>
    <property type="evidence" value="ECO:0007669"/>
    <property type="project" value="InterPro"/>
</dbReference>
<evidence type="ECO:0000256" key="4">
    <source>
        <dbReference type="ARBA" id="ARBA00022691"/>
    </source>
</evidence>
<dbReference type="GO" id="GO:0046872">
    <property type="term" value="F:metal ion binding"/>
    <property type="evidence" value="ECO:0007669"/>
    <property type="project" value="UniProtKB-KW"/>
</dbReference>
<dbReference type="SMART" id="SM00729">
    <property type="entry name" value="Elp3"/>
    <property type="match status" value="1"/>
</dbReference>
<evidence type="ECO:0000256" key="2">
    <source>
        <dbReference type="ARBA" id="ARBA00022603"/>
    </source>
</evidence>
<dbReference type="PANTHER" id="PTHR43409">
    <property type="entry name" value="ANAEROBIC MAGNESIUM-PROTOPORPHYRIN IX MONOMETHYL ESTER CYCLASE-RELATED"/>
    <property type="match status" value="1"/>
</dbReference>
<keyword evidence="7" id="KW-0411">Iron-sulfur</keyword>
<dbReference type="InterPro" id="IPR006638">
    <property type="entry name" value="Elp3/MiaA/NifB-like_rSAM"/>
</dbReference>
<dbReference type="PATRIC" id="fig|190485.4.peg.1794"/>
<dbReference type="Gene3D" id="3.80.30.20">
    <property type="entry name" value="tm_1862 like domain"/>
    <property type="match status" value="1"/>
</dbReference>
<evidence type="ECO:0000256" key="7">
    <source>
        <dbReference type="ARBA" id="ARBA00023014"/>
    </source>
</evidence>
<evidence type="ECO:0000256" key="3">
    <source>
        <dbReference type="ARBA" id="ARBA00022679"/>
    </source>
</evidence>
<dbReference type="CDD" id="cd01335">
    <property type="entry name" value="Radical_SAM"/>
    <property type="match status" value="1"/>
</dbReference>
<sequence length="571" mass="63550">MRHAVSSVHKFSRCVRLGRRKVACIARRAHERRAAHGSCIGTTKVACMRTYCRAECRCLARAAAAPTWRQNENLAQMLKIQVSHSYFLRYDPKQWERGKPYPPLATLQVAALLREHGHRLSLFDAMLADDVQDYPGALQAAQPDLVVFYEDNFNFLTKMCLSRMREAACTMIATARAQGCRVLVAGSDASDNPDVFLAAGADAVLIDEGIAPLLELVARLDANPQCAPDTWLDGVARIATAHPAAAREHVGAQPPDARLGGLPAWDLVDIPRYRTFWQQRHGYFSLNMAASRGCPFRCNWCAKPIWGNHYKRRSAEDVAAEMIHLKRTFGPDHIWMADDIFGFHIDWVETFAEQLSDADGAIPFMIQTRADLASDRMATALARAGCAEAWLGAESGSQRILDKMTKGTQVADVIAARRRLGARGIRVGFFIQLGYLGEELVDILATRALVREAAPDLIGVSVSYPLPGTKFYEEVKNQLGGKTHWQDSDDLAMMFRGAYDSEFYRSVRNLLHTEVDLQQARTTMGDLAYAQAWQALEQRWDSLIASEHAHRTEPLMAAARPVRQLASVLVG</sequence>
<dbReference type="SFLD" id="SFLDG01123">
    <property type="entry name" value="methyltransferase_(Class_B)"/>
    <property type="match status" value="1"/>
</dbReference>
<dbReference type="HOGENOM" id="CLU_021572_4_1_6"/>
<dbReference type="AlphaFoldDB" id="Q8PA11"/>
<dbReference type="SFLD" id="SFLDG01082">
    <property type="entry name" value="B12-binding_domain_containing"/>
    <property type="match status" value="1"/>
</dbReference>
<dbReference type="GO" id="GO:0051539">
    <property type="term" value="F:4 iron, 4 sulfur cluster binding"/>
    <property type="evidence" value="ECO:0007669"/>
    <property type="project" value="UniProtKB-KW"/>
</dbReference>
<dbReference type="Proteomes" id="UP000001010">
    <property type="component" value="Chromosome"/>
</dbReference>
<keyword evidence="4" id="KW-0949">S-adenosyl-L-methionine</keyword>
<dbReference type="SFLD" id="SFLDS00029">
    <property type="entry name" value="Radical_SAM"/>
    <property type="match status" value="1"/>
</dbReference>
<dbReference type="EnsemblBacteria" id="AAM40976">
    <property type="protein sequence ID" value="AAM40976"/>
    <property type="gene ID" value="XCC1683"/>
</dbReference>
<dbReference type="InterPro" id="IPR023404">
    <property type="entry name" value="rSAM_horseshoe"/>
</dbReference>
<dbReference type="InterPro" id="IPR058240">
    <property type="entry name" value="rSAM_sf"/>
</dbReference>
<dbReference type="SUPFAM" id="SSF102114">
    <property type="entry name" value="Radical SAM enzymes"/>
    <property type="match status" value="1"/>
</dbReference>
<organism evidence="9 10">
    <name type="scientific">Xanthomonas campestris pv. campestris (strain ATCC 33913 / DSM 3586 / NCPPB 528 / LMG 568 / P 25)</name>
    <dbReference type="NCBI Taxonomy" id="190485"/>
    <lineage>
        <taxon>Bacteria</taxon>
        <taxon>Pseudomonadati</taxon>
        <taxon>Pseudomonadota</taxon>
        <taxon>Gammaproteobacteria</taxon>
        <taxon>Lysobacterales</taxon>
        <taxon>Lysobacteraceae</taxon>
        <taxon>Xanthomonas</taxon>
    </lineage>
</organism>
<keyword evidence="6" id="KW-0408">Iron</keyword>
<protein>
    <submittedName>
        <fullName evidence="9">Mg-protoporphyrin IX monomethyl ester oxidative cyclase</fullName>
    </submittedName>
</protein>
<evidence type="ECO:0000256" key="5">
    <source>
        <dbReference type="ARBA" id="ARBA00022723"/>
    </source>
</evidence>
<accession>Q8PA11</accession>
<dbReference type="InterPro" id="IPR051198">
    <property type="entry name" value="BchE-like"/>
</dbReference>
<dbReference type="EMBL" id="AE008922">
    <property type="protein sequence ID" value="AAM40976.1"/>
    <property type="molecule type" value="Genomic_DNA"/>
</dbReference>
<name>Q8PA11_XANCP</name>
<dbReference type="OrthoDB" id="9801424at2"/>
<dbReference type="STRING" id="190485.XCC1683"/>
<evidence type="ECO:0000256" key="6">
    <source>
        <dbReference type="ARBA" id="ARBA00023004"/>
    </source>
</evidence>
<keyword evidence="10" id="KW-1185">Reference proteome</keyword>
<dbReference type="KEGG" id="xcc:XCC1683"/>